<dbReference type="PANTHER" id="PTHR43736:SF1">
    <property type="entry name" value="DIHYDRONEOPTERIN TRIPHOSPHATE DIPHOSPHATASE"/>
    <property type="match status" value="1"/>
</dbReference>
<dbReference type="Proteomes" id="UP000320055">
    <property type="component" value="Unassembled WGS sequence"/>
</dbReference>
<dbReference type="Gene3D" id="6.10.250.1120">
    <property type="match status" value="1"/>
</dbReference>
<dbReference type="Pfam" id="PF12535">
    <property type="entry name" value="Nudix_N"/>
    <property type="match status" value="1"/>
</dbReference>
<dbReference type="EMBL" id="CAACVJ010000590">
    <property type="protein sequence ID" value="VEP17635.1"/>
    <property type="molecule type" value="Genomic_DNA"/>
</dbReference>
<protein>
    <submittedName>
        <fullName evidence="3">Putative ADP-ribose pyrophosphatase YjhB</fullName>
        <ecNumber evidence="3">3.6.1.-</ecNumber>
    </submittedName>
</protein>
<dbReference type="EC" id="3.6.1.-" evidence="3"/>
<keyword evidence="4" id="KW-1185">Reference proteome</keyword>
<organism evidence="3 4">
    <name type="scientific">Hyella patelloides LEGE 07179</name>
    <dbReference type="NCBI Taxonomy" id="945734"/>
    <lineage>
        <taxon>Bacteria</taxon>
        <taxon>Bacillati</taxon>
        <taxon>Cyanobacteriota</taxon>
        <taxon>Cyanophyceae</taxon>
        <taxon>Pleurocapsales</taxon>
        <taxon>Hyellaceae</taxon>
        <taxon>Hyella</taxon>
    </lineage>
</organism>
<evidence type="ECO:0000313" key="4">
    <source>
        <dbReference type="Proteomes" id="UP000320055"/>
    </source>
</evidence>
<dbReference type="OrthoDB" id="9804442at2"/>
<dbReference type="InterPro" id="IPR000086">
    <property type="entry name" value="NUDIX_hydrolase_dom"/>
</dbReference>
<evidence type="ECO:0000256" key="1">
    <source>
        <dbReference type="ARBA" id="ARBA00005582"/>
    </source>
</evidence>
<evidence type="ECO:0000259" key="2">
    <source>
        <dbReference type="PROSITE" id="PS51462"/>
    </source>
</evidence>
<reference evidence="3 4" key="1">
    <citation type="submission" date="2019-01" db="EMBL/GenBank/DDBJ databases">
        <authorList>
            <person name="Brito A."/>
        </authorList>
    </citation>
    <scope>NUCLEOTIDE SEQUENCE [LARGE SCALE GENOMIC DNA]</scope>
    <source>
        <strain evidence="3">1</strain>
    </source>
</reference>
<comment type="similarity">
    <text evidence="1">Belongs to the Nudix hydrolase family.</text>
</comment>
<dbReference type="InterPro" id="IPR059176">
    <property type="entry name" value="UDP-X_N"/>
</dbReference>
<keyword evidence="3" id="KW-0378">Hydrolase</keyword>
<dbReference type="CDD" id="cd04672">
    <property type="entry name" value="NUDIX_CDP-Chase_like"/>
    <property type="match status" value="1"/>
</dbReference>
<accession>A0A563W1X2</accession>
<dbReference type="PROSITE" id="PS51462">
    <property type="entry name" value="NUDIX"/>
    <property type="match status" value="1"/>
</dbReference>
<dbReference type="Pfam" id="PF00293">
    <property type="entry name" value="NUDIX"/>
    <property type="match status" value="1"/>
</dbReference>
<dbReference type="GO" id="GO:0016787">
    <property type="term" value="F:hydrolase activity"/>
    <property type="evidence" value="ECO:0007669"/>
    <property type="project" value="UniProtKB-KW"/>
</dbReference>
<dbReference type="RefSeq" id="WP_144867218.1">
    <property type="nucleotide sequence ID" value="NZ_LR213822.1"/>
</dbReference>
<dbReference type="PANTHER" id="PTHR43736">
    <property type="entry name" value="ADP-RIBOSE PYROPHOSPHATASE"/>
    <property type="match status" value="1"/>
</dbReference>
<dbReference type="InterPro" id="IPR015797">
    <property type="entry name" value="NUDIX_hydrolase-like_dom_sf"/>
</dbReference>
<dbReference type="SUPFAM" id="SSF55811">
    <property type="entry name" value="Nudix"/>
    <property type="match status" value="1"/>
</dbReference>
<feature type="domain" description="Nudix hydrolase" evidence="2">
    <location>
        <begin position="64"/>
        <end position="194"/>
    </location>
</feature>
<dbReference type="AlphaFoldDB" id="A0A563W1X2"/>
<dbReference type="Gene3D" id="3.90.79.10">
    <property type="entry name" value="Nucleoside Triphosphate Pyrophosphohydrolase"/>
    <property type="match status" value="1"/>
</dbReference>
<proteinExistence type="inferred from homology"/>
<sequence length="205" mass="23708">MKWIEWARELQAISQTGLHYATGQFDRERYRRIEAISSEILANYTNLSVDEFLKFNAAEFGYATPKVDVRGVIFKNAKILLVREIADRGRWTLPGGWADVNETPSESVIREVFEESGFETRVVKLLAAYDREKQQHPPAFPYHVYKLFFHCEIVGGNAKVSNETSEIAFFGEAEIPELSESRVKKEQISRFFKLYQKPNSPTEFD</sequence>
<gene>
    <name evidence="3" type="primary">yjhB</name>
    <name evidence="3" type="ORF">H1P_630032</name>
</gene>
<name>A0A563W1X2_9CYAN</name>
<evidence type="ECO:0000313" key="3">
    <source>
        <dbReference type="EMBL" id="VEP17635.1"/>
    </source>
</evidence>